<accession>A0A066UB47</accession>
<dbReference type="STRING" id="287986.DV20_15760"/>
<dbReference type="SUPFAM" id="SSF55729">
    <property type="entry name" value="Acyl-CoA N-acyltransferases (Nat)"/>
    <property type="match status" value="1"/>
</dbReference>
<protein>
    <submittedName>
        <fullName evidence="4">Acetyltransferase</fullName>
    </submittedName>
</protein>
<keyword evidence="2" id="KW-0012">Acyltransferase</keyword>
<dbReference type="Proteomes" id="UP000027345">
    <property type="component" value="Unassembled WGS sequence"/>
</dbReference>
<dbReference type="PROSITE" id="PS51186">
    <property type="entry name" value="GNAT"/>
    <property type="match status" value="1"/>
</dbReference>
<evidence type="ECO:0000313" key="5">
    <source>
        <dbReference type="Proteomes" id="UP000027345"/>
    </source>
</evidence>
<dbReference type="EMBL" id="JMQI01000028">
    <property type="protein sequence ID" value="KDN21344.1"/>
    <property type="molecule type" value="Genomic_DNA"/>
</dbReference>
<keyword evidence="1 4" id="KW-0808">Transferase</keyword>
<dbReference type="PANTHER" id="PTHR43877:SF2">
    <property type="entry name" value="AMINOALKYLPHOSPHONATE N-ACETYLTRANSFERASE-RELATED"/>
    <property type="match status" value="1"/>
</dbReference>
<evidence type="ECO:0000256" key="1">
    <source>
        <dbReference type="ARBA" id="ARBA00022679"/>
    </source>
</evidence>
<dbReference type="RefSeq" id="WP_043780692.1">
    <property type="nucleotide sequence ID" value="NZ_JMQI01000028.1"/>
</dbReference>
<dbReference type="eggNOG" id="COG0456">
    <property type="taxonomic scope" value="Bacteria"/>
</dbReference>
<reference evidence="4 5" key="1">
    <citation type="submission" date="2014-05" db="EMBL/GenBank/DDBJ databases">
        <title>Draft genome sequence of Amycolatopsis rifamycinica DSM 46095.</title>
        <authorList>
            <person name="Lal R."/>
            <person name="Saxena A."/>
            <person name="Kumari R."/>
            <person name="Mukherjee U."/>
            <person name="Singh P."/>
            <person name="Sangwan N."/>
            <person name="Mahato N.K."/>
        </authorList>
    </citation>
    <scope>NUCLEOTIDE SEQUENCE [LARGE SCALE GENOMIC DNA]</scope>
    <source>
        <strain evidence="4 5">DSM 46095</strain>
    </source>
</reference>
<comment type="caution">
    <text evidence="4">The sequence shown here is derived from an EMBL/GenBank/DDBJ whole genome shotgun (WGS) entry which is preliminary data.</text>
</comment>
<proteinExistence type="predicted"/>
<dbReference type="Gene3D" id="3.40.630.30">
    <property type="match status" value="1"/>
</dbReference>
<gene>
    <name evidence="4" type="ORF">DV20_15760</name>
</gene>
<evidence type="ECO:0000313" key="4">
    <source>
        <dbReference type="EMBL" id="KDN21344.1"/>
    </source>
</evidence>
<dbReference type="InterPro" id="IPR000182">
    <property type="entry name" value="GNAT_dom"/>
</dbReference>
<dbReference type="Pfam" id="PF00583">
    <property type="entry name" value="Acetyltransf_1"/>
    <property type="match status" value="1"/>
</dbReference>
<dbReference type="InterPro" id="IPR016181">
    <property type="entry name" value="Acyl_CoA_acyltransferase"/>
</dbReference>
<feature type="domain" description="N-acetyltransferase" evidence="3">
    <location>
        <begin position="1"/>
        <end position="157"/>
    </location>
</feature>
<dbReference type="GO" id="GO:0016747">
    <property type="term" value="F:acyltransferase activity, transferring groups other than amino-acyl groups"/>
    <property type="evidence" value="ECO:0007669"/>
    <property type="project" value="InterPro"/>
</dbReference>
<keyword evidence="5" id="KW-1185">Reference proteome</keyword>
<dbReference type="AlphaFoldDB" id="A0A066UB47"/>
<dbReference type="OrthoDB" id="70840at2"/>
<name>A0A066UB47_9PSEU</name>
<sequence length="159" mass="17580">MRIVPVPYDHPDAAKLMAAVQQVYVERYGSEDATPMSPADFDPPQGLFLVGYQGEEAVACGAWRAHDGPEPDFRPGDAEFKRMYVSDAARGRGFARMILFELERTAALSGRKRAVLETGTKQPEAIALYTSSGYTEIPHFGIYKNEPESRCFGKDLTSV</sequence>
<dbReference type="PANTHER" id="PTHR43877">
    <property type="entry name" value="AMINOALKYLPHOSPHONATE N-ACETYLTRANSFERASE-RELATED-RELATED"/>
    <property type="match status" value="1"/>
</dbReference>
<dbReference type="InterPro" id="IPR050832">
    <property type="entry name" value="Bact_Acetyltransf"/>
</dbReference>
<dbReference type="CDD" id="cd04301">
    <property type="entry name" value="NAT_SF"/>
    <property type="match status" value="1"/>
</dbReference>
<evidence type="ECO:0000256" key="2">
    <source>
        <dbReference type="ARBA" id="ARBA00023315"/>
    </source>
</evidence>
<evidence type="ECO:0000259" key="3">
    <source>
        <dbReference type="PROSITE" id="PS51186"/>
    </source>
</evidence>
<organism evidence="4 5">
    <name type="scientific">Amycolatopsis rifamycinica</name>
    <dbReference type="NCBI Taxonomy" id="287986"/>
    <lineage>
        <taxon>Bacteria</taxon>
        <taxon>Bacillati</taxon>
        <taxon>Actinomycetota</taxon>
        <taxon>Actinomycetes</taxon>
        <taxon>Pseudonocardiales</taxon>
        <taxon>Pseudonocardiaceae</taxon>
        <taxon>Amycolatopsis</taxon>
    </lineage>
</organism>